<feature type="compositionally biased region" description="Polar residues" evidence="1">
    <location>
        <begin position="241"/>
        <end position="258"/>
    </location>
</feature>
<evidence type="ECO:0000313" key="3">
    <source>
        <dbReference type="EMBL" id="SEL24657.1"/>
    </source>
</evidence>
<dbReference type="Gene3D" id="3.30.70.1070">
    <property type="entry name" value="Sporulation related repeat"/>
    <property type="match status" value="1"/>
</dbReference>
<dbReference type="RefSeq" id="WP_425431632.1">
    <property type="nucleotide sequence ID" value="NZ_FNZQ01000004.1"/>
</dbReference>
<gene>
    <name evidence="3" type="ORF">SAMN04488526_2248</name>
</gene>
<dbReference type="AlphaFoldDB" id="A0A1H7NNV6"/>
<dbReference type="SUPFAM" id="SSF110997">
    <property type="entry name" value="Sporulation related repeat"/>
    <property type="match status" value="1"/>
</dbReference>
<evidence type="ECO:0000313" key="4">
    <source>
        <dbReference type="Proteomes" id="UP000199283"/>
    </source>
</evidence>
<reference evidence="3 4" key="1">
    <citation type="submission" date="2016-10" db="EMBL/GenBank/DDBJ databases">
        <authorList>
            <person name="de Groot N.N."/>
        </authorList>
    </citation>
    <scope>NUCLEOTIDE SEQUENCE [LARGE SCALE GENOMIC DNA]</scope>
    <source>
        <strain evidence="3 4">DSM 14858</strain>
    </source>
</reference>
<evidence type="ECO:0000256" key="1">
    <source>
        <dbReference type="SAM" id="MobiDB-lite"/>
    </source>
</evidence>
<proteinExistence type="predicted"/>
<dbReference type="STRING" id="188906.SAMN04488526_2248"/>
<accession>A0A1H7NNV6</accession>
<dbReference type="PROSITE" id="PS51724">
    <property type="entry name" value="SPOR"/>
    <property type="match status" value="1"/>
</dbReference>
<evidence type="ECO:0000259" key="2">
    <source>
        <dbReference type="PROSITE" id="PS51724"/>
    </source>
</evidence>
<feature type="region of interest" description="Disordered" evidence="1">
    <location>
        <begin position="235"/>
        <end position="270"/>
    </location>
</feature>
<sequence>MTVRQAFHGALASRTIRFTSSVALIALIAGCQSALNGGSDATRAAPAFDSVQLIERDVEAPEVFKAQDRALWDGRPSLGGVWVAAPGVRDPERVIIRNSDNGKFVIGALFKRERDNPGPALQLSSDAAAALGIIAGAPTIIDVVALRREEVSEPVAAPAASAPLTETETVPLTEETVQTAVVPATPHPDAIAAAATAIDTDEPDTMAVIGSEGAEVSVAASVEQPARRRNVFQRLFGRKTPASTPLSAAPSDPSTTALSDAGPAASSAISPTVTATSLDAPPVRTASAAPAPARSTGLDRAYVQIGIFSVEENARNTATSLSTAGVVPTVLEQESQGRRFWRVVVGPSTTASDRAAVIRKAKGLGFTDAFAVGG</sequence>
<dbReference type="Pfam" id="PF05036">
    <property type="entry name" value="SPOR"/>
    <property type="match status" value="1"/>
</dbReference>
<name>A0A1H7NNV6_9RHOB</name>
<protein>
    <submittedName>
        <fullName evidence="3">Sporulation related domain-containing protein</fullName>
    </submittedName>
</protein>
<dbReference type="InterPro" id="IPR036680">
    <property type="entry name" value="SPOR-like_sf"/>
</dbReference>
<dbReference type="PROSITE" id="PS51257">
    <property type="entry name" value="PROKAR_LIPOPROTEIN"/>
    <property type="match status" value="1"/>
</dbReference>
<organism evidence="3 4">
    <name type="scientific">Jannaschia helgolandensis</name>
    <dbReference type="NCBI Taxonomy" id="188906"/>
    <lineage>
        <taxon>Bacteria</taxon>
        <taxon>Pseudomonadati</taxon>
        <taxon>Pseudomonadota</taxon>
        <taxon>Alphaproteobacteria</taxon>
        <taxon>Rhodobacterales</taxon>
        <taxon>Roseobacteraceae</taxon>
        <taxon>Jannaschia</taxon>
    </lineage>
</organism>
<dbReference type="Proteomes" id="UP000199283">
    <property type="component" value="Unassembled WGS sequence"/>
</dbReference>
<dbReference type="GO" id="GO:0042834">
    <property type="term" value="F:peptidoglycan binding"/>
    <property type="evidence" value="ECO:0007669"/>
    <property type="project" value="InterPro"/>
</dbReference>
<dbReference type="InterPro" id="IPR007730">
    <property type="entry name" value="SPOR-like_dom"/>
</dbReference>
<dbReference type="EMBL" id="FNZQ01000004">
    <property type="protein sequence ID" value="SEL24657.1"/>
    <property type="molecule type" value="Genomic_DNA"/>
</dbReference>
<feature type="domain" description="SPOR" evidence="2">
    <location>
        <begin position="295"/>
        <end position="374"/>
    </location>
</feature>
<keyword evidence="4" id="KW-1185">Reference proteome</keyword>